<dbReference type="EMBL" id="PNCI01000037">
    <property type="protein sequence ID" value="TMP27069.1"/>
    <property type="molecule type" value="Genomic_DNA"/>
</dbReference>
<dbReference type="InterPro" id="IPR002545">
    <property type="entry name" value="CheW-lke_dom"/>
</dbReference>
<comment type="caution">
    <text evidence="2">The sequence shown here is derived from an EMBL/GenBank/DDBJ whole genome shotgun (WGS) entry which is preliminary data.</text>
</comment>
<dbReference type="SMART" id="SM00260">
    <property type="entry name" value="CheW"/>
    <property type="match status" value="1"/>
</dbReference>
<dbReference type="PROSITE" id="PS50851">
    <property type="entry name" value="CHEW"/>
    <property type="match status" value="1"/>
</dbReference>
<dbReference type="PIRSF" id="PIRSF020479">
    <property type="entry name" value="UCP020479_CheW"/>
    <property type="match status" value="1"/>
</dbReference>
<gene>
    <name evidence="2" type="ORF">CWB99_16285</name>
</gene>
<reference evidence="3" key="2">
    <citation type="submission" date="2019-06" db="EMBL/GenBank/DDBJ databases">
        <title>Co-occurence of chitin degradation, pigmentation and bioactivity in marine Pseudoalteromonas.</title>
        <authorList>
            <person name="Sonnenschein E.C."/>
            <person name="Bech P.K."/>
        </authorList>
    </citation>
    <scope>NUCLEOTIDE SEQUENCE [LARGE SCALE GENOMIC DNA]</scope>
    <source>
        <strain evidence="3">S2676</strain>
    </source>
</reference>
<dbReference type="Gene3D" id="2.40.50.180">
    <property type="entry name" value="CheA-289, Domain 4"/>
    <property type="match status" value="1"/>
</dbReference>
<dbReference type="GO" id="GO:0007165">
    <property type="term" value="P:signal transduction"/>
    <property type="evidence" value="ECO:0007669"/>
    <property type="project" value="InterPro"/>
</dbReference>
<proteinExistence type="predicted"/>
<organism evidence="2 3">
    <name type="scientific">Pseudoalteromonas rubra</name>
    <dbReference type="NCBI Taxonomy" id="43658"/>
    <lineage>
        <taxon>Bacteria</taxon>
        <taxon>Pseudomonadati</taxon>
        <taxon>Pseudomonadota</taxon>
        <taxon>Gammaproteobacteria</taxon>
        <taxon>Alteromonadales</taxon>
        <taxon>Pseudoalteromonadaceae</taxon>
        <taxon>Pseudoalteromonas</taxon>
    </lineage>
</organism>
<dbReference type="InterPro" id="IPR014506">
    <property type="entry name" value="UCP020479_CheW"/>
</dbReference>
<accession>A0A5S3WK70</accession>
<reference evidence="2 3" key="1">
    <citation type="submission" date="2018-01" db="EMBL/GenBank/DDBJ databases">
        <authorList>
            <person name="Paulsen S."/>
            <person name="Gram L.K."/>
        </authorList>
    </citation>
    <scope>NUCLEOTIDE SEQUENCE [LARGE SCALE GENOMIC DNA]</scope>
    <source>
        <strain evidence="2 3">S2676</strain>
    </source>
</reference>
<feature type="domain" description="CheW-like" evidence="1">
    <location>
        <begin position="126"/>
        <end position="264"/>
    </location>
</feature>
<dbReference type="OrthoDB" id="5565759at2"/>
<dbReference type="Pfam" id="PF01584">
    <property type="entry name" value="CheW"/>
    <property type="match status" value="1"/>
</dbReference>
<protein>
    <submittedName>
        <fullName evidence="2">Chemotaxis protein CheW</fullName>
    </submittedName>
</protein>
<dbReference type="Proteomes" id="UP000310249">
    <property type="component" value="Unassembled WGS sequence"/>
</dbReference>
<name>A0A5S3WK70_9GAMM</name>
<dbReference type="GO" id="GO:0006935">
    <property type="term" value="P:chemotaxis"/>
    <property type="evidence" value="ECO:0007669"/>
    <property type="project" value="InterPro"/>
</dbReference>
<dbReference type="Gene3D" id="2.30.30.40">
    <property type="entry name" value="SH3 Domains"/>
    <property type="match status" value="1"/>
</dbReference>
<dbReference type="AlphaFoldDB" id="A0A5S3WK70"/>
<dbReference type="InterPro" id="IPR036061">
    <property type="entry name" value="CheW-like_dom_sf"/>
</dbReference>
<evidence type="ECO:0000259" key="1">
    <source>
        <dbReference type="PROSITE" id="PS50851"/>
    </source>
</evidence>
<dbReference type="SUPFAM" id="SSF50341">
    <property type="entry name" value="CheW-like"/>
    <property type="match status" value="1"/>
</dbReference>
<evidence type="ECO:0000313" key="2">
    <source>
        <dbReference type="EMBL" id="TMP27069.1"/>
    </source>
</evidence>
<evidence type="ECO:0000313" key="3">
    <source>
        <dbReference type="Proteomes" id="UP000310249"/>
    </source>
</evidence>
<sequence length="271" mass="30483">MSKHLFANEQVMKQYLGALLREEEEDDVTLAPVAKLLESVPEAQEGLATPSPAEQSVVDDVVTEALPEQPTAEPSAELTIPQEVEPQEQVITPADDLEITENTTIIKEEAEQAVPARARDAYLENEFQALFFEVAGLTLAVPLKSLGGIHQLTEVNQLFGKPKWFKGVMLNREEKLNVVDTARWVMPEKFTPELEEKLNYQYLIMLGDSQWGLLAENLVNNITLKPEDVKWRTADGKRPWLAGVIKEKMCALIDVENLNRLLEHGLDSREQ</sequence>
<dbReference type="RefSeq" id="WP_138550026.1">
    <property type="nucleotide sequence ID" value="NZ_PNCH01000006.1"/>
</dbReference>